<dbReference type="OrthoDB" id="5522314at2"/>
<name>A0A4U1J8C7_9BACT</name>
<dbReference type="PANTHER" id="PTHR35580">
    <property type="entry name" value="CELL SURFACE GLYCOPROTEIN (S-LAYER PROTEIN)-LIKE PROTEIN"/>
    <property type="match status" value="1"/>
</dbReference>
<organism evidence="1 2">
    <name type="scientific">Polyangium fumosum</name>
    <dbReference type="NCBI Taxonomy" id="889272"/>
    <lineage>
        <taxon>Bacteria</taxon>
        <taxon>Pseudomonadati</taxon>
        <taxon>Myxococcota</taxon>
        <taxon>Polyangia</taxon>
        <taxon>Polyangiales</taxon>
        <taxon>Polyangiaceae</taxon>
        <taxon>Polyangium</taxon>
    </lineage>
</organism>
<sequence>MMQMGTALDDELSGMALGPDASIYYTGYEAGLVGVTNIMPAGNARMVTARLDASGNAAWVRHVDTAGTDTGESVVLHPSSGAVVTLGRTTSDMPGFVNNGQQDIAVVVHDSIHGDVISAYQTGTERPQHPRRAAFVDDHTMVVAGYDDIFVKQNAVLDWENSLMGSFHVAEEGNVESSSVFYSDSIYSDYLLDVASDGIGAFFVGSVKGGSPKGTFVERMNLDSTVEWRLMLSTISVDQMTAVGISPTKELYAVGATFLKLGQKTFGQQDVILAKIDKTDGGIAWIAQVGTSESDWPTSVGFDAQGRIYVSGVTLGSFEGYQIQGAEDLFALRFDPNGNLEAVWQGGTPAEDNVSAMVVDACGNVVLGGYTVGAIGAGQEPLGGRDMFLLHVDGWLDVPR</sequence>
<protein>
    <submittedName>
        <fullName evidence="1">Uncharacterized protein</fullName>
    </submittedName>
</protein>
<dbReference type="AlphaFoldDB" id="A0A4U1J8C7"/>
<dbReference type="PANTHER" id="PTHR35580:SF1">
    <property type="entry name" value="PHYTASE-LIKE DOMAIN-CONTAINING PROTEIN"/>
    <property type="match status" value="1"/>
</dbReference>
<reference evidence="1 2" key="1">
    <citation type="submission" date="2019-04" db="EMBL/GenBank/DDBJ databases">
        <authorList>
            <person name="Li Y."/>
            <person name="Wang J."/>
        </authorList>
    </citation>
    <scope>NUCLEOTIDE SEQUENCE [LARGE SCALE GENOMIC DNA]</scope>
    <source>
        <strain evidence="1 2">DSM 14668</strain>
    </source>
</reference>
<dbReference type="SUPFAM" id="SSF63829">
    <property type="entry name" value="Calcium-dependent phosphotriesterase"/>
    <property type="match status" value="1"/>
</dbReference>
<evidence type="ECO:0000313" key="1">
    <source>
        <dbReference type="EMBL" id="TKD03812.1"/>
    </source>
</evidence>
<keyword evidence="2" id="KW-1185">Reference proteome</keyword>
<dbReference type="EMBL" id="SSMQ01000027">
    <property type="protein sequence ID" value="TKD03812.1"/>
    <property type="molecule type" value="Genomic_DNA"/>
</dbReference>
<accession>A0A4U1J8C7</accession>
<dbReference type="Pfam" id="PF06739">
    <property type="entry name" value="SBBP"/>
    <property type="match status" value="1"/>
</dbReference>
<proteinExistence type="predicted"/>
<evidence type="ECO:0000313" key="2">
    <source>
        <dbReference type="Proteomes" id="UP000309215"/>
    </source>
</evidence>
<comment type="caution">
    <text evidence="1">The sequence shown here is derived from an EMBL/GenBank/DDBJ whole genome shotgun (WGS) entry which is preliminary data.</text>
</comment>
<dbReference type="Proteomes" id="UP000309215">
    <property type="component" value="Unassembled WGS sequence"/>
</dbReference>
<dbReference type="InterPro" id="IPR052918">
    <property type="entry name" value="Motility_Chemotaxis_Reg"/>
</dbReference>
<dbReference type="InterPro" id="IPR010620">
    <property type="entry name" value="SBBP_repeat"/>
</dbReference>
<gene>
    <name evidence="1" type="ORF">E8A74_24820</name>
</gene>